<dbReference type="InterPro" id="IPR017560">
    <property type="entry name" value="Cyt_c_biogenesis_CcmI"/>
</dbReference>
<organism evidence="2 3">
    <name type="scientific">Maritimibacter dapengensis</name>
    <dbReference type="NCBI Taxonomy" id="2836868"/>
    <lineage>
        <taxon>Bacteria</taxon>
        <taxon>Pseudomonadati</taxon>
        <taxon>Pseudomonadota</taxon>
        <taxon>Alphaproteobacteria</taxon>
        <taxon>Rhodobacterales</taxon>
        <taxon>Roseobacteraceae</taxon>
        <taxon>Maritimibacter</taxon>
    </lineage>
</organism>
<comment type="caution">
    <text evidence="2">The sequence shown here is derived from an EMBL/GenBank/DDBJ whole genome shotgun (WGS) entry which is preliminary data.</text>
</comment>
<reference evidence="2 3" key="1">
    <citation type="submission" date="2021-05" db="EMBL/GenBank/DDBJ databases">
        <title>Culturable bacteria isolated from Daya Bay.</title>
        <authorList>
            <person name="Zheng W."/>
            <person name="Yu S."/>
            <person name="Huang Y."/>
        </authorList>
    </citation>
    <scope>NUCLEOTIDE SEQUENCE [LARGE SCALE GENOMIC DNA]</scope>
    <source>
        <strain evidence="2 3">DP4N28-5</strain>
    </source>
</reference>
<feature type="transmembrane region" description="Helical" evidence="1">
    <location>
        <begin position="6"/>
        <end position="23"/>
    </location>
</feature>
<gene>
    <name evidence="2" type="primary">ccmI</name>
    <name evidence="2" type="ORF">KJP28_09730</name>
</gene>
<feature type="transmembrane region" description="Helical" evidence="1">
    <location>
        <begin position="92"/>
        <end position="113"/>
    </location>
</feature>
<keyword evidence="3" id="KW-1185">Reference proteome</keyword>
<keyword evidence="1" id="KW-1133">Transmembrane helix</keyword>
<keyword evidence="1" id="KW-0812">Transmembrane</keyword>
<dbReference type="Proteomes" id="UP000756530">
    <property type="component" value="Unassembled WGS sequence"/>
</dbReference>
<dbReference type="RefSeq" id="WP_218392354.1">
    <property type="nucleotide sequence ID" value="NZ_JAHUZE010000002.1"/>
</dbReference>
<protein>
    <submittedName>
        <fullName evidence="2">C-type cytochrome biogenesis protein CcmI</fullName>
    </submittedName>
</protein>
<evidence type="ECO:0000313" key="3">
    <source>
        <dbReference type="Proteomes" id="UP000756530"/>
    </source>
</evidence>
<evidence type="ECO:0000256" key="1">
    <source>
        <dbReference type="SAM" id="Phobius"/>
    </source>
</evidence>
<accession>A0ABS6T1V0</accession>
<dbReference type="NCBIfam" id="TIGR03142">
    <property type="entry name" value="cytochro_ccmI"/>
    <property type="match status" value="1"/>
</dbReference>
<keyword evidence="1" id="KW-0472">Membrane</keyword>
<proteinExistence type="predicted"/>
<sequence length="511" mass="54650">MGFWIVVITAAIGIVLVLGYALFSPARDTARATAEYDMEIYRDQLKELERDKARGVIREEEAKRAEVEISRRLLDADRALQASTGAKGAPKVASITGIALIAAVVIGGGAWVYSSIGAPGYADLPLAERMAIAANARENRPNQADVESQLPDWEGPGDEVDAEYAQLVVQLREAVSRRPDDVQGLSLLAQHEANIGNYRAAYGAQERLIAQQGDNADAAEYAELAEMMILAAGGYVSPEAERALEAALARDESNQIARYYSGLMFAQTGRADLAFRIWRVLYETSPIDAPWMGPLAAQLPELARIAGVNYTLPERDGDPGLSGPSPREIANAEQFSPEQRQQMLQSMVDNLMGRLAEQGGTAPEWARLIAALGLIGETERAAAIWGEAQGRFGAHPADLDLIRQAAVEAGLADGEAPALPGPSADDIENAAGMSAEDRGQMVTDMVERLASRIEAEGGSPEEWAQLIRVLTVQGETTRAADAWRDAQAAYADDEAALATIRAAAEAAGVTQ</sequence>
<name>A0ABS6T1V0_9RHOB</name>
<dbReference type="EMBL" id="JAHUZE010000002">
    <property type="protein sequence ID" value="MBV7379208.1"/>
    <property type="molecule type" value="Genomic_DNA"/>
</dbReference>
<evidence type="ECO:0000313" key="2">
    <source>
        <dbReference type="EMBL" id="MBV7379208.1"/>
    </source>
</evidence>